<protein>
    <submittedName>
        <fullName evidence="1">Uncharacterized protein</fullName>
    </submittedName>
</protein>
<accession>A0A512P957</accession>
<organism evidence="1 2">
    <name type="scientific">Cellulomonas soli</name>
    <dbReference type="NCBI Taxonomy" id="931535"/>
    <lineage>
        <taxon>Bacteria</taxon>
        <taxon>Bacillati</taxon>
        <taxon>Actinomycetota</taxon>
        <taxon>Actinomycetes</taxon>
        <taxon>Micrococcales</taxon>
        <taxon>Cellulomonadaceae</taxon>
        <taxon>Cellulomonas</taxon>
    </lineage>
</organism>
<dbReference type="EMBL" id="BKAL01000001">
    <property type="protein sequence ID" value="GEP67739.1"/>
    <property type="molecule type" value="Genomic_DNA"/>
</dbReference>
<gene>
    <name evidence="1" type="ORF">CSO01_04540</name>
</gene>
<keyword evidence="2" id="KW-1185">Reference proteome</keyword>
<name>A0A512P957_9CELL</name>
<evidence type="ECO:0000313" key="1">
    <source>
        <dbReference type="EMBL" id="GEP67739.1"/>
    </source>
</evidence>
<dbReference type="AlphaFoldDB" id="A0A512P957"/>
<reference evidence="1 2" key="1">
    <citation type="submission" date="2019-07" db="EMBL/GenBank/DDBJ databases">
        <title>Whole genome shotgun sequence of Cellulomonas soli NBRC 109434.</title>
        <authorList>
            <person name="Hosoyama A."/>
            <person name="Uohara A."/>
            <person name="Ohji S."/>
            <person name="Ichikawa N."/>
        </authorList>
    </citation>
    <scope>NUCLEOTIDE SEQUENCE [LARGE SCALE GENOMIC DNA]</scope>
    <source>
        <strain evidence="1 2">NBRC 109434</strain>
    </source>
</reference>
<comment type="caution">
    <text evidence="1">The sequence shown here is derived from an EMBL/GenBank/DDBJ whole genome shotgun (WGS) entry which is preliminary data.</text>
</comment>
<dbReference type="OrthoDB" id="4829457at2"/>
<sequence>MAIVAFGHRLSISTDAVRYEFGLTADDPDRGVVVIPLDDAEAWFVEDRADRPVSAKKVVGRAWLQHERTGEWPEWASVAS</sequence>
<proteinExistence type="predicted"/>
<dbReference type="RefSeq" id="WP_146951477.1">
    <property type="nucleotide sequence ID" value="NZ_BAABBJ010000005.1"/>
</dbReference>
<evidence type="ECO:0000313" key="2">
    <source>
        <dbReference type="Proteomes" id="UP000321798"/>
    </source>
</evidence>
<dbReference type="Proteomes" id="UP000321798">
    <property type="component" value="Unassembled WGS sequence"/>
</dbReference>